<dbReference type="Pfam" id="PF01979">
    <property type="entry name" value="Amidohydro_1"/>
    <property type="match status" value="1"/>
</dbReference>
<reference evidence="2" key="1">
    <citation type="submission" date="2024-05" db="EMBL/GenBank/DDBJ databases">
        <authorList>
            <person name="Cai S.Y."/>
            <person name="Jin L.M."/>
            <person name="Li H.R."/>
        </authorList>
    </citation>
    <scope>NUCLEOTIDE SEQUENCE</scope>
    <source>
        <strain evidence="2">A5-74</strain>
    </source>
</reference>
<evidence type="ECO:0000259" key="1">
    <source>
        <dbReference type="Pfam" id="PF01979"/>
    </source>
</evidence>
<dbReference type="InterPro" id="IPR051781">
    <property type="entry name" value="Metallo-dep_Hydrolase"/>
</dbReference>
<name>A0AAU8DW30_9ACTN</name>
<dbReference type="InterPro" id="IPR032466">
    <property type="entry name" value="Metal_Hydrolase"/>
</dbReference>
<proteinExistence type="predicted"/>
<dbReference type="Gene3D" id="2.30.40.10">
    <property type="entry name" value="Urease, subunit C, domain 1"/>
    <property type="match status" value="1"/>
</dbReference>
<dbReference type="SUPFAM" id="SSF51556">
    <property type="entry name" value="Metallo-dependent hydrolases"/>
    <property type="match status" value="1"/>
</dbReference>
<evidence type="ECO:0000313" key="2">
    <source>
        <dbReference type="EMBL" id="XCG65601.1"/>
    </source>
</evidence>
<organism evidence="2">
    <name type="scientific">Nakamurella sp. A5-74</name>
    <dbReference type="NCBI Taxonomy" id="3158264"/>
    <lineage>
        <taxon>Bacteria</taxon>
        <taxon>Bacillati</taxon>
        <taxon>Actinomycetota</taxon>
        <taxon>Actinomycetes</taxon>
        <taxon>Nakamurellales</taxon>
        <taxon>Nakamurellaceae</taxon>
        <taxon>Nakamurella</taxon>
    </lineage>
</organism>
<dbReference type="PANTHER" id="PTHR43135:SF3">
    <property type="entry name" value="ALPHA-D-RIBOSE 1-METHYLPHOSPHONATE 5-TRIPHOSPHATE DIPHOSPHATASE"/>
    <property type="match status" value="1"/>
</dbReference>
<dbReference type="InterPro" id="IPR006680">
    <property type="entry name" value="Amidohydro-rel"/>
</dbReference>
<dbReference type="RefSeq" id="WP_353651206.1">
    <property type="nucleotide sequence ID" value="NZ_CP159218.1"/>
</dbReference>
<dbReference type="AlphaFoldDB" id="A0AAU8DW30"/>
<protein>
    <submittedName>
        <fullName evidence="2">Amidohydrolase family protein</fullName>
    </submittedName>
</protein>
<gene>
    <name evidence="2" type="ORF">ABLG96_10155</name>
</gene>
<dbReference type="InterPro" id="IPR011059">
    <property type="entry name" value="Metal-dep_hydrolase_composite"/>
</dbReference>
<dbReference type="Gene3D" id="3.20.20.140">
    <property type="entry name" value="Metal-dependent hydrolases"/>
    <property type="match status" value="1"/>
</dbReference>
<dbReference type="GO" id="GO:0016810">
    <property type="term" value="F:hydrolase activity, acting on carbon-nitrogen (but not peptide) bonds"/>
    <property type="evidence" value="ECO:0007669"/>
    <property type="project" value="InterPro"/>
</dbReference>
<dbReference type="PANTHER" id="PTHR43135">
    <property type="entry name" value="ALPHA-D-RIBOSE 1-METHYLPHOSPHONATE 5-TRIPHOSPHATE DIPHOSPHATASE"/>
    <property type="match status" value="1"/>
</dbReference>
<sequence length="393" mass="40801">MSSLVLTQARIVDVGSGVVAPGAVRIVDGRIAEVGPAVAPRPGEQHVDAAGKYVIPGLVTVHTHLSIVFPFSDTDEHEDPDTTLARARTRAQEALRVGATTVRCIHEQHRVDLTVRALAAETADRTVPRIVAGGRALSVPGGHGQGTGSVYCSGPEQFYAAAMDELDAGADHVKIFITGGLAHAGESPAEPEMSRAEMAAVVRAAAEHGTYVVAHAGHHTAIREALDAGVTSFEHAYEVDEQTADLLAQPGIFVSPTLIVSSSQATMRALGFEQHSRDNARRAAPAHLRSIRRLVAAGVCITHGTDYPPGQQVEGVSAVATEAMLLQSAGLSPLQVLQAATTNGARLVGLQDSIGAIQPGYAADLVLLDADPTADAAALARVHLVINGGHLVT</sequence>
<accession>A0AAU8DW30</accession>
<feature type="domain" description="Amidohydrolase-related" evidence="1">
    <location>
        <begin position="53"/>
        <end position="392"/>
    </location>
</feature>
<dbReference type="SUPFAM" id="SSF51338">
    <property type="entry name" value="Composite domain of metallo-dependent hydrolases"/>
    <property type="match status" value="1"/>
</dbReference>
<dbReference type="EMBL" id="CP159218">
    <property type="protein sequence ID" value="XCG65601.1"/>
    <property type="molecule type" value="Genomic_DNA"/>
</dbReference>